<reference evidence="3" key="1">
    <citation type="journal article" date="2023" name="Mol. Phylogenet. Evol.">
        <title>Genome-scale phylogeny and comparative genomics of the fungal order Sordariales.</title>
        <authorList>
            <person name="Hensen N."/>
            <person name="Bonometti L."/>
            <person name="Westerberg I."/>
            <person name="Brannstrom I.O."/>
            <person name="Guillou S."/>
            <person name="Cros-Aarteil S."/>
            <person name="Calhoun S."/>
            <person name="Haridas S."/>
            <person name="Kuo A."/>
            <person name="Mondo S."/>
            <person name="Pangilinan J."/>
            <person name="Riley R."/>
            <person name="LaButti K."/>
            <person name="Andreopoulos B."/>
            <person name="Lipzen A."/>
            <person name="Chen C."/>
            <person name="Yan M."/>
            <person name="Daum C."/>
            <person name="Ng V."/>
            <person name="Clum A."/>
            <person name="Steindorff A."/>
            <person name="Ohm R.A."/>
            <person name="Martin F."/>
            <person name="Silar P."/>
            <person name="Natvig D.O."/>
            <person name="Lalanne C."/>
            <person name="Gautier V."/>
            <person name="Ament-Velasquez S.L."/>
            <person name="Kruys A."/>
            <person name="Hutchinson M.I."/>
            <person name="Powell A.J."/>
            <person name="Barry K."/>
            <person name="Miller A.N."/>
            <person name="Grigoriev I.V."/>
            <person name="Debuchy R."/>
            <person name="Gladieux P."/>
            <person name="Hiltunen Thoren M."/>
            <person name="Johannesson H."/>
        </authorList>
    </citation>
    <scope>NUCLEOTIDE SEQUENCE</scope>
    <source>
        <strain evidence="3">PSN324</strain>
    </source>
</reference>
<sequence length="352" mass="40664">MAPKPKSRTLLSSKKSSTTPPKPFSLPPSSIAPLLPILSPSHIYITHLDPRPRKFKRKIFLVPCALNIFIVLLFAWRTYSILPHYLYILTSTLGYENHTTIHSKDYTTSELIWIVLRRASSFCIDFFLTVFIWSWPYEFIIGGGANESSPVQWRFSVGFRDKEVYIRKSRKWDEDVLGSKEDFLTGTDQNETRKLLFTKLREATSPMLLKQKTGYLTMDGSWDLDWAAMTFATKLVDKKEIPLEKLDAVVLIHHEKFGWLTVDMNPGGNKEEDARREQVFKFRDALAAVGQEDLFFRWIETVQFETSKPGGFTPERQVEVAQKIRDLFKEKGIDFDEFWKESVGTDGIVGMD</sequence>
<dbReference type="AlphaFoldDB" id="A0AAV9HQZ4"/>
<proteinExistence type="predicted"/>
<feature type="region of interest" description="Disordered" evidence="1">
    <location>
        <begin position="1"/>
        <end position="27"/>
    </location>
</feature>
<evidence type="ECO:0000256" key="1">
    <source>
        <dbReference type="SAM" id="MobiDB-lite"/>
    </source>
</evidence>
<feature type="transmembrane region" description="Helical" evidence="2">
    <location>
        <begin position="59"/>
        <end position="79"/>
    </location>
</feature>
<keyword evidence="2" id="KW-1133">Transmembrane helix</keyword>
<reference evidence="3" key="2">
    <citation type="submission" date="2023-06" db="EMBL/GenBank/DDBJ databases">
        <authorList>
            <consortium name="Lawrence Berkeley National Laboratory"/>
            <person name="Mondo S.J."/>
            <person name="Hensen N."/>
            <person name="Bonometti L."/>
            <person name="Westerberg I."/>
            <person name="Brannstrom I.O."/>
            <person name="Guillou S."/>
            <person name="Cros-Aarteil S."/>
            <person name="Calhoun S."/>
            <person name="Haridas S."/>
            <person name="Kuo A."/>
            <person name="Pangilinan J."/>
            <person name="Riley R."/>
            <person name="Labutti K."/>
            <person name="Andreopoulos B."/>
            <person name="Lipzen A."/>
            <person name="Chen C."/>
            <person name="Yanf M."/>
            <person name="Daum C."/>
            <person name="Ng V."/>
            <person name="Clum A."/>
            <person name="Steindorff A."/>
            <person name="Ohm R."/>
            <person name="Martin F."/>
            <person name="Silar P."/>
            <person name="Natvig D."/>
            <person name="Lalanne C."/>
            <person name="Gautier V."/>
            <person name="Ament-Velasquez S.L."/>
            <person name="Kruys A."/>
            <person name="Hutchinson M.I."/>
            <person name="Powell A.J."/>
            <person name="Barry K."/>
            <person name="Miller A.N."/>
            <person name="Grigoriev I.V."/>
            <person name="Debuchy R."/>
            <person name="Gladieux P."/>
            <person name="Thoren M.H."/>
            <person name="Johannesson H."/>
        </authorList>
    </citation>
    <scope>NUCLEOTIDE SEQUENCE</scope>
    <source>
        <strain evidence="3">PSN324</strain>
    </source>
</reference>
<protein>
    <submittedName>
        <fullName evidence="3">Uncharacterized protein</fullName>
    </submittedName>
</protein>
<comment type="caution">
    <text evidence="3">The sequence shown here is derived from an EMBL/GenBank/DDBJ whole genome shotgun (WGS) entry which is preliminary data.</text>
</comment>
<keyword evidence="2" id="KW-0472">Membrane</keyword>
<gene>
    <name evidence="3" type="ORF">QBC42DRAFT_266100</name>
</gene>
<feature type="compositionally biased region" description="Low complexity" evidence="1">
    <location>
        <begin position="1"/>
        <end position="19"/>
    </location>
</feature>
<accession>A0AAV9HQZ4</accession>
<name>A0AAV9HQZ4_9PEZI</name>
<evidence type="ECO:0000313" key="3">
    <source>
        <dbReference type="EMBL" id="KAK4463323.1"/>
    </source>
</evidence>
<evidence type="ECO:0000256" key="2">
    <source>
        <dbReference type="SAM" id="Phobius"/>
    </source>
</evidence>
<keyword evidence="4" id="KW-1185">Reference proteome</keyword>
<evidence type="ECO:0000313" key="4">
    <source>
        <dbReference type="Proteomes" id="UP001321749"/>
    </source>
</evidence>
<keyword evidence="2" id="KW-0812">Transmembrane</keyword>
<dbReference type="Proteomes" id="UP001321749">
    <property type="component" value="Unassembled WGS sequence"/>
</dbReference>
<organism evidence="3 4">
    <name type="scientific">Cladorrhinum samala</name>
    <dbReference type="NCBI Taxonomy" id="585594"/>
    <lineage>
        <taxon>Eukaryota</taxon>
        <taxon>Fungi</taxon>
        <taxon>Dikarya</taxon>
        <taxon>Ascomycota</taxon>
        <taxon>Pezizomycotina</taxon>
        <taxon>Sordariomycetes</taxon>
        <taxon>Sordariomycetidae</taxon>
        <taxon>Sordariales</taxon>
        <taxon>Podosporaceae</taxon>
        <taxon>Cladorrhinum</taxon>
    </lineage>
</organism>
<dbReference type="EMBL" id="MU864961">
    <property type="protein sequence ID" value="KAK4463323.1"/>
    <property type="molecule type" value="Genomic_DNA"/>
</dbReference>